<evidence type="ECO:0000256" key="6">
    <source>
        <dbReference type="SAM" id="Phobius"/>
    </source>
</evidence>
<proteinExistence type="predicted"/>
<evidence type="ECO:0000256" key="2">
    <source>
        <dbReference type="ARBA" id="ARBA00022475"/>
    </source>
</evidence>
<evidence type="ECO:0000256" key="4">
    <source>
        <dbReference type="ARBA" id="ARBA00022989"/>
    </source>
</evidence>
<feature type="transmembrane region" description="Helical" evidence="6">
    <location>
        <begin position="465"/>
        <end position="484"/>
    </location>
</feature>
<dbReference type="PANTHER" id="PTHR30250:SF11">
    <property type="entry name" value="O-ANTIGEN TRANSPORTER-RELATED"/>
    <property type="match status" value="1"/>
</dbReference>
<feature type="transmembrane region" description="Helical" evidence="6">
    <location>
        <begin position="374"/>
        <end position="396"/>
    </location>
</feature>
<evidence type="ECO:0000256" key="1">
    <source>
        <dbReference type="ARBA" id="ARBA00004651"/>
    </source>
</evidence>
<keyword evidence="8" id="KW-1185">Reference proteome</keyword>
<keyword evidence="5 6" id="KW-0472">Membrane</keyword>
<protein>
    <recommendedName>
        <fullName evidence="9">Polysaccharide biosynthesis protein</fullName>
    </recommendedName>
</protein>
<keyword evidence="3 6" id="KW-0812">Transmembrane</keyword>
<evidence type="ECO:0000256" key="5">
    <source>
        <dbReference type="ARBA" id="ARBA00023136"/>
    </source>
</evidence>
<dbReference type="RefSeq" id="WP_046348408.1">
    <property type="nucleotide sequence ID" value="NZ_BBWU01000035.1"/>
</dbReference>
<sequence>MIGPVSQREVARGAGLAALSRLGALIEVVAQPAYTWLFGIATYGIYTVLWAVVSIAENFVDLSMTQALQRIVPTESEHDAHAAVRFALLAAVVPAALLALGATLFAEPLAGLLSAAARDRAQLPTAIAIFAWALPLWTFVEVATSAARARRAFGPEIRLRIFWEQVARLVFAVGFFALGAHSLGLLLAHLASLFLTAVLAARLLGRYYDSRLLLTARASPAVRRELLKTGVALLPSAISRRLFIDLPAVLLNLSFPGANGATAAGLFGIARKVSTVPLIVRQAFQYVLAPLAAAQAAHNRAGVAELYGFATRLSIAFVVPLSALLMLTASDILSAFAPAAAAALPLLVILVLGRAAEAVVGPATPVIEMTGHRILPLLNSAIGLGAWGLLGAWLVPAYGATGMAWAVSAGTVLIAWAATLELRIADGLVAFDRPATTALLVALIASAVLWAAGEALTSFGAPVRAISLLLLFLPLQWMLLRFGLPLMDRQALGKAARKLRLVSA</sequence>
<dbReference type="PANTHER" id="PTHR30250">
    <property type="entry name" value="PST FAMILY PREDICTED COLANIC ACID TRANSPORTER"/>
    <property type="match status" value="1"/>
</dbReference>
<keyword evidence="2" id="KW-1003">Cell membrane</keyword>
<comment type="subcellular location">
    <subcellularLocation>
        <location evidence="1">Cell membrane</location>
        <topology evidence="1">Multi-pass membrane protein</topology>
    </subcellularLocation>
</comment>
<feature type="transmembrane region" description="Helical" evidence="6">
    <location>
        <begin position="309"/>
        <end position="329"/>
    </location>
</feature>
<feature type="transmembrane region" description="Helical" evidence="6">
    <location>
        <begin position="33"/>
        <end position="56"/>
    </location>
</feature>
<feature type="transmembrane region" description="Helical" evidence="6">
    <location>
        <begin position="402"/>
        <end position="422"/>
    </location>
</feature>
<keyword evidence="4 6" id="KW-1133">Transmembrane helix</keyword>
<gene>
    <name evidence="7" type="ORF">SCH01S_35_00210</name>
</gene>
<feature type="transmembrane region" description="Helical" evidence="6">
    <location>
        <begin position="86"/>
        <end position="106"/>
    </location>
</feature>
<evidence type="ECO:0000256" key="3">
    <source>
        <dbReference type="ARBA" id="ARBA00022692"/>
    </source>
</evidence>
<dbReference type="InterPro" id="IPR002797">
    <property type="entry name" value="Polysacc_synth"/>
</dbReference>
<feature type="transmembrane region" description="Helical" evidence="6">
    <location>
        <begin position="161"/>
        <end position="180"/>
    </location>
</feature>
<accession>A0A0E9MQ76</accession>
<name>A0A0E9MQ76_9SPHN</name>
<comment type="caution">
    <text evidence="7">The sequence shown here is derived from an EMBL/GenBank/DDBJ whole genome shotgun (WGS) entry which is preliminary data.</text>
</comment>
<dbReference type="STRING" id="1219043.SCH01S_35_00210"/>
<evidence type="ECO:0000313" key="7">
    <source>
        <dbReference type="EMBL" id="GAO39586.1"/>
    </source>
</evidence>
<dbReference type="EMBL" id="BBWU01000035">
    <property type="protein sequence ID" value="GAO39586.1"/>
    <property type="molecule type" value="Genomic_DNA"/>
</dbReference>
<reference evidence="7 8" key="1">
    <citation type="submission" date="2015-04" db="EMBL/GenBank/DDBJ databases">
        <title>Whole genome shotgun sequence of Sphingomonas changbaiensis NBRC 104936.</title>
        <authorList>
            <person name="Katano-Makiyama Y."/>
            <person name="Hosoyama A."/>
            <person name="Hashimoto M."/>
            <person name="Noguchi M."/>
            <person name="Tsuchikane K."/>
            <person name="Ohji S."/>
            <person name="Yamazoe A."/>
            <person name="Ichikawa N."/>
            <person name="Kimura A."/>
            <person name="Fujita N."/>
        </authorList>
    </citation>
    <scope>NUCLEOTIDE SEQUENCE [LARGE SCALE GENOMIC DNA]</scope>
    <source>
        <strain evidence="7 8">NBRC 104936</strain>
    </source>
</reference>
<dbReference type="Proteomes" id="UP000033202">
    <property type="component" value="Unassembled WGS sequence"/>
</dbReference>
<dbReference type="GO" id="GO:0005886">
    <property type="term" value="C:plasma membrane"/>
    <property type="evidence" value="ECO:0007669"/>
    <property type="project" value="UniProtKB-SubCell"/>
</dbReference>
<evidence type="ECO:0000313" key="8">
    <source>
        <dbReference type="Proteomes" id="UP000033202"/>
    </source>
</evidence>
<dbReference type="Pfam" id="PF01943">
    <property type="entry name" value="Polysacc_synt"/>
    <property type="match status" value="1"/>
</dbReference>
<evidence type="ECO:0008006" key="9">
    <source>
        <dbReference type="Google" id="ProtNLM"/>
    </source>
</evidence>
<dbReference type="AlphaFoldDB" id="A0A0E9MQ76"/>
<feature type="transmembrane region" description="Helical" evidence="6">
    <location>
        <begin position="335"/>
        <end position="353"/>
    </location>
</feature>
<feature type="transmembrane region" description="Helical" evidence="6">
    <location>
        <begin position="434"/>
        <end position="453"/>
    </location>
</feature>
<feature type="transmembrane region" description="Helical" evidence="6">
    <location>
        <begin position="126"/>
        <end position="149"/>
    </location>
</feature>
<organism evidence="7 8">
    <name type="scientific">Sphingomonas changbaiensis NBRC 104936</name>
    <dbReference type="NCBI Taxonomy" id="1219043"/>
    <lineage>
        <taxon>Bacteria</taxon>
        <taxon>Pseudomonadati</taxon>
        <taxon>Pseudomonadota</taxon>
        <taxon>Alphaproteobacteria</taxon>
        <taxon>Sphingomonadales</taxon>
        <taxon>Sphingomonadaceae</taxon>
        <taxon>Sphingomonas</taxon>
    </lineage>
</organism>
<dbReference type="InterPro" id="IPR050833">
    <property type="entry name" value="Poly_Biosynth_Transport"/>
</dbReference>